<dbReference type="AlphaFoldDB" id="A0A832A7S9"/>
<sequence length="134" mass="15172">MGGVINNVIAMLTKMGYWALEYATIVYHWKMKVFRTQMKRLAVSRTQKNLAKAYSGLGAVVYGMLKEGQESLKDDPAVMTQMRNVEDAEAKVKRIDEEIQEICNAYEAKKRAVRESYAAKRNAVGGRSETEEES</sequence>
<evidence type="ECO:0000313" key="2">
    <source>
        <dbReference type="EMBL" id="HFK97955.1"/>
    </source>
</evidence>
<accession>A0A832A7S9</accession>
<feature type="coiled-coil region" evidence="1">
    <location>
        <begin position="78"/>
        <end position="105"/>
    </location>
</feature>
<evidence type="ECO:0000256" key="1">
    <source>
        <dbReference type="SAM" id="Coils"/>
    </source>
</evidence>
<gene>
    <name evidence="2" type="ORF">ENS06_11635</name>
</gene>
<dbReference type="EMBL" id="DSTK01000035">
    <property type="protein sequence ID" value="HFK97955.1"/>
    <property type="molecule type" value="Genomic_DNA"/>
</dbReference>
<keyword evidence="1" id="KW-0175">Coiled coil</keyword>
<name>A0A832A7S9_9BACT</name>
<comment type="caution">
    <text evidence="2">The sequence shown here is derived from an EMBL/GenBank/DDBJ whole genome shotgun (WGS) entry which is preliminary data.</text>
</comment>
<organism evidence="2">
    <name type="scientific">Desulfacinum infernum</name>
    <dbReference type="NCBI Taxonomy" id="35837"/>
    <lineage>
        <taxon>Bacteria</taxon>
        <taxon>Pseudomonadati</taxon>
        <taxon>Thermodesulfobacteriota</taxon>
        <taxon>Syntrophobacteria</taxon>
        <taxon>Syntrophobacterales</taxon>
        <taxon>Syntrophobacteraceae</taxon>
        <taxon>Desulfacinum</taxon>
    </lineage>
</organism>
<protein>
    <submittedName>
        <fullName evidence="2">Uncharacterized protein</fullName>
    </submittedName>
</protein>
<reference evidence="2" key="1">
    <citation type="journal article" date="2020" name="mSystems">
        <title>Genome- and Community-Level Interaction Insights into Carbon Utilization and Element Cycling Functions of Hydrothermarchaeota in Hydrothermal Sediment.</title>
        <authorList>
            <person name="Zhou Z."/>
            <person name="Liu Y."/>
            <person name="Xu W."/>
            <person name="Pan J."/>
            <person name="Luo Z.H."/>
            <person name="Li M."/>
        </authorList>
    </citation>
    <scope>NUCLEOTIDE SEQUENCE [LARGE SCALE GENOMIC DNA]</scope>
    <source>
        <strain evidence="2">SpSt-456</strain>
    </source>
</reference>
<proteinExistence type="predicted"/>